<keyword evidence="2" id="KW-1185">Reference proteome</keyword>
<protein>
    <submittedName>
        <fullName evidence="1">Uncharacterized protein</fullName>
    </submittedName>
</protein>
<dbReference type="Proteomes" id="UP000624325">
    <property type="component" value="Unassembled WGS sequence"/>
</dbReference>
<name>A0ABQ4CAH6_9ACTN</name>
<dbReference type="EMBL" id="BONC01000053">
    <property type="protein sequence ID" value="GIF59781.1"/>
    <property type="molecule type" value="Genomic_DNA"/>
</dbReference>
<comment type="caution">
    <text evidence="1">The sequence shown here is derived from an EMBL/GenBank/DDBJ whole genome shotgun (WGS) entry which is preliminary data.</text>
</comment>
<evidence type="ECO:0000313" key="2">
    <source>
        <dbReference type="Proteomes" id="UP000624325"/>
    </source>
</evidence>
<proteinExistence type="predicted"/>
<gene>
    <name evidence="1" type="ORF">Air01nite_58760</name>
</gene>
<reference evidence="1 2" key="1">
    <citation type="submission" date="2021-01" db="EMBL/GenBank/DDBJ databases">
        <title>Whole genome shotgun sequence of Asanoa iriomotensis NBRC 100142.</title>
        <authorList>
            <person name="Komaki H."/>
            <person name="Tamura T."/>
        </authorList>
    </citation>
    <scope>NUCLEOTIDE SEQUENCE [LARGE SCALE GENOMIC DNA]</scope>
    <source>
        <strain evidence="1 2">NBRC 100142</strain>
    </source>
</reference>
<organism evidence="1 2">
    <name type="scientific">Asanoa iriomotensis</name>
    <dbReference type="NCBI Taxonomy" id="234613"/>
    <lineage>
        <taxon>Bacteria</taxon>
        <taxon>Bacillati</taxon>
        <taxon>Actinomycetota</taxon>
        <taxon>Actinomycetes</taxon>
        <taxon>Micromonosporales</taxon>
        <taxon>Micromonosporaceae</taxon>
        <taxon>Asanoa</taxon>
    </lineage>
</organism>
<evidence type="ECO:0000313" key="1">
    <source>
        <dbReference type="EMBL" id="GIF59781.1"/>
    </source>
</evidence>
<accession>A0ABQ4CAH6</accession>
<sequence>MPRLAVATQADTFRYSVITNSVRLWHDGSCQETPTLIHGTRDAVLVDALTTNAQGQ</sequence>